<dbReference type="AlphaFoldDB" id="A0A4Y8SFX9"/>
<accession>A0A4Y8SFX9</accession>
<evidence type="ECO:0000313" key="2">
    <source>
        <dbReference type="Proteomes" id="UP000297540"/>
    </source>
</evidence>
<name>A0A4Y8SFX9_9SPHI</name>
<comment type="caution">
    <text evidence="1">The sequence shown here is derived from an EMBL/GenBank/DDBJ whole genome shotgun (WGS) entry which is preliminary data.</text>
</comment>
<sequence length="78" mass="8852">MIVFGCYGNENEEKLPTLFRFRLGNEWKPFLTKIQLTADSIIGSNVLTINAPIFADEDFTKTGLIVNDMMQTFGMSEQ</sequence>
<organism evidence="1 2">
    <name type="scientific">Mucilaginibacter psychrotolerans</name>
    <dbReference type="NCBI Taxonomy" id="1524096"/>
    <lineage>
        <taxon>Bacteria</taxon>
        <taxon>Pseudomonadati</taxon>
        <taxon>Bacteroidota</taxon>
        <taxon>Sphingobacteriia</taxon>
        <taxon>Sphingobacteriales</taxon>
        <taxon>Sphingobacteriaceae</taxon>
        <taxon>Mucilaginibacter</taxon>
    </lineage>
</organism>
<evidence type="ECO:0000313" key="1">
    <source>
        <dbReference type="EMBL" id="TFF37545.1"/>
    </source>
</evidence>
<proteinExistence type="predicted"/>
<protein>
    <submittedName>
        <fullName evidence="1">Uncharacterized protein</fullName>
    </submittedName>
</protein>
<reference evidence="1 2" key="1">
    <citation type="journal article" date="2017" name="Int. J. Syst. Evol. Microbiol.">
        <title>Mucilaginibacterpsychrotolerans sp. nov., isolated from peatlands.</title>
        <authorList>
            <person name="Deng Y."/>
            <person name="Shen L."/>
            <person name="Xu B."/>
            <person name="Liu Y."/>
            <person name="Gu Z."/>
            <person name="Liu H."/>
            <person name="Zhou Y."/>
        </authorList>
    </citation>
    <scope>NUCLEOTIDE SEQUENCE [LARGE SCALE GENOMIC DNA]</scope>
    <source>
        <strain evidence="1 2">NH7-4</strain>
    </source>
</reference>
<gene>
    <name evidence="1" type="ORF">E2R66_12180</name>
</gene>
<dbReference type="EMBL" id="SOZE01000010">
    <property type="protein sequence ID" value="TFF37545.1"/>
    <property type="molecule type" value="Genomic_DNA"/>
</dbReference>
<dbReference type="RefSeq" id="WP_133230885.1">
    <property type="nucleotide sequence ID" value="NZ_SOZE01000010.1"/>
</dbReference>
<keyword evidence="2" id="KW-1185">Reference proteome</keyword>
<dbReference type="Proteomes" id="UP000297540">
    <property type="component" value="Unassembled WGS sequence"/>
</dbReference>